<feature type="domain" description="Aminotransferase class V" evidence="5">
    <location>
        <begin position="62"/>
        <end position="381"/>
    </location>
</feature>
<dbReference type="Gene3D" id="3.40.640.10">
    <property type="entry name" value="Type I PLP-dependent aspartate aminotransferase-like (Major domain)"/>
    <property type="match status" value="1"/>
</dbReference>
<keyword evidence="7" id="KW-1185">Reference proteome</keyword>
<dbReference type="PROSITE" id="PS00595">
    <property type="entry name" value="AA_TRANSFER_CLASS_5"/>
    <property type="match status" value="1"/>
</dbReference>
<dbReference type="PANTHER" id="PTHR43586">
    <property type="entry name" value="CYSTEINE DESULFURASE"/>
    <property type="match status" value="1"/>
</dbReference>
<dbReference type="Proteomes" id="UP001501706">
    <property type="component" value="Unassembled WGS sequence"/>
</dbReference>
<comment type="similarity">
    <text evidence="3">Belongs to the class-V pyridoxal-phosphate-dependent aminotransferase family.</text>
</comment>
<keyword evidence="2" id="KW-0663">Pyridoxal phosphate</keyword>
<evidence type="ECO:0000313" key="6">
    <source>
        <dbReference type="EMBL" id="GAA0501651.1"/>
    </source>
</evidence>
<protein>
    <submittedName>
        <fullName evidence="6">Aminotransferase class V-fold PLP-dependent enzyme</fullName>
    </submittedName>
</protein>
<evidence type="ECO:0000259" key="5">
    <source>
        <dbReference type="Pfam" id="PF00266"/>
    </source>
</evidence>
<keyword evidence="6" id="KW-0808">Transferase</keyword>
<evidence type="ECO:0000256" key="4">
    <source>
        <dbReference type="RuleBase" id="RU004504"/>
    </source>
</evidence>
<proteinExistence type="inferred from homology"/>
<dbReference type="EMBL" id="BAAAEN010000005">
    <property type="protein sequence ID" value="GAA0501651.1"/>
    <property type="molecule type" value="Genomic_DNA"/>
</dbReference>
<comment type="cofactor">
    <cofactor evidence="1 4">
        <name>pyridoxal 5'-phosphate</name>
        <dbReference type="ChEBI" id="CHEBI:597326"/>
    </cofactor>
</comment>
<organism evidence="6 7">
    <name type="scientific">Pigmentiphaga daeguensis</name>
    <dbReference type="NCBI Taxonomy" id="414049"/>
    <lineage>
        <taxon>Bacteria</taxon>
        <taxon>Pseudomonadati</taxon>
        <taxon>Pseudomonadota</taxon>
        <taxon>Betaproteobacteria</taxon>
        <taxon>Burkholderiales</taxon>
        <taxon>Alcaligenaceae</taxon>
        <taxon>Pigmentiphaga</taxon>
    </lineage>
</organism>
<dbReference type="Pfam" id="PF00266">
    <property type="entry name" value="Aminotran_5"/>
    <property type="match status" value="1"/>
</dbReference>
<sequence length="396" mass="42745">MTTVTDMSPFAALRARFPGTAQRAHLDVASRSLIPASSLDIAQAHLLERVNGVIDKDRYFGLVETVRQSFARLVNADPIEIAMTKNVSEGLNIVAASIDWRPGDEVILCSDIEHPNNLYTWRNQERLGVVVRDLPSPDGLFPLQAALDRLGEGSRVRVVTVSATSFKPGLRTDLHALGRACRAAGAHLVVDAAQAAGITHLDVEAMGIDALAASTQKGLCSLYGMGLLYVRRAFAESLTPPYLARFGVTIAATHEADYDKGPIHYKAGAQRFDVGNYNFLASALVADTLSMLLACGTPAIDRHVTALATSLADGLTERGCGVVRPAGAIMANMVCLRIPGGGPASAELQRHLQEHRVQAAVRRDLLRFSIHAYNDRSDIDRAVAVTAQWHERQSRV</sequence>
<keyword evidence="6" id="KW-0032">Aminotransferase</keyword>
<dbReference type="SUPFAM" id="SSF53383">
    <property type="entry name" value="PLP-dependent transferases"/>
    <property type="match status" value="1"/>
</dbReference>
<reference evidence="6 7" key="1">
    <citation type="journal article" date="2019" name="Int. J. Syst. Evol. Microbiol.">
        <title>The Global Catalogue of Microorganisms (GCM) 10K type strain sequencing project: providing services to taxonomists for standard genome sequencing and annotation.</title>
        <authorList>
            <consortium name="The Broad Institute Genomics Platform"/>
            <consortium name="The Broad Institute Genome Sequencing Center for Infectious Disease"/>
            <person name="Wu L."/>
            <person name="Ma J."/>
        </authorList>
    </citation>
    <scope>NUCLEOTIDE SEQUENCE [LARGE SCALE GENOMIC DNA]</scope>
    <source>
        <strain evidence="6 7">JCM 14330</strain>
    </source>
</reference>
<gene>
    <name evidence="6" type="ORF">GCM10009097_17970</name>
</gene>
<dbReference type="InterPro" id="IPR000192">
    <property type="entry name" value="Aminotrans_V_dom"/>
</dbReference>
<dbReference type="InterPro" id="IPR015424">
    <property type="entry name" value="PyrdxlP-dep_Trfase"/>
</dbReference>
<accession>A0ABN1BN48</accession>
<comment type="caution">
    <text evidence="6">The sequence shown here is derived from an EMBL/GenBank/DDBJ whole genome shotgun (WGS) entry which is preliminary data.</text>
</comment>
<evidence type="ECO:0000313" key="7">
    <source>
        <dbReference type="Proteomes" id="UP001501706"/>
    </source>
</evidence>
<dbReference type="RefSeq" id="WP_132979136.1">
    <property type="nucleotide sequence ID" value="NZ_BAAAEN010000005.1"/>
</dbReference>
<evidence type="ECO:0000256" key="3">
    <source>
        <dbReference type="RuleBase" id="RU004075"/>
    </source>
</evidence>
<dbReference type="GO" id="GO:0008483">
    <property type="term" value="F:transaminase activity"/>
    <property type="evidence" value="ECO:0007669"/>
    <property type="project" value="UniProtKB-KW"/>
</dbReference>
<dbReference type="InterPro" id="IPR015421">
    <property type="entry name" value="PyrdxlP-dep_Trfase_major"/>
</dbReference>
<dbReference type="InterPro" id="IPR015422">
    <property type="entry name" value="PyrdxlP-dep_Trfase_small"/>
</dbReference>
<evidence type="ECO:0000256" key="2">
    <source>
        <dbReference type="ARBA" id="ARBA00022898"/>
    </source>
</evidence>
<name>A0ABN1BN48_9BURK</name>
<dbReference type="PANTHER" id="PTHR43586:SF15">
    <property type="entry name" value="BLR3095 PROTEIN"/>
    <property type="match status" value="1"/>
</dbReference>
<dbReference type="InterPro" id="IPR020578">
    <property type="entry name" value="Aminotrans_V_PyrdxlP_BS"/>
</dbReference>
<dbReference type="Gene3D" id="3.90.1150.10">
    <property type="entry name" value="Aspartate Aminotransferase, domain 1"/>
    <property type="match status" value="1"/>
</dbReference>
<evidence type="ECO:0000256" key="1">
    <source>
        <dbReference type="ARBA" id="ARBA00001933"/>
    </source>
</evidence>